<organism evidence="1 2">
    <name type="scientific">Flavobacterium macacae</name>
    <dbReference type="NCBI Taxonomy" id="2488993"/>
    <lineage>
        <taxon>Bacteria</taxon>
        <taxon>Pseudomonadati</taxon>
        <taxon>Bacteroidota</taxon>
        <taxon>Flavobacteriia</taxon>
        <taxon>Flavobacteriales</taxon>
        <taxon>Flavobacteriaceae</taxon>
        <taxon>Flavobacterium</taxon>
    </lineage>
</organism>
<dbReference type="AlphaFoldDB" id="A0A3P3W6F4"/>
<keyword evidence="2" id="KW-1185">Reference proteome</keyword>
<dbReference type="Proteomes" id="UP000271937">
    <property type="component" value="Unassembled WGS sequence"/>
</dbReference>
<comment type="caution">
    <text evidence="1">The sequence shown here is derived from an EMBL/GenBank/DDBJ whole genome shotgun (WGS) entry which is preliminary data.</text>
</comment>
<sequence>MDNLFKSYGSIPVDQWDYYFDIDEQVRIPFPFTGEPAEHNYFIREYFTRGGKAEAMESVALSFDNLRLPNHINSVFFLGIMVYNNTSLHRKYKLENNAPGYKSFPFIWFLIALYHDNAYEMEGRDKLVEIQSVEELCRHFDIAELLLDKIVDCRYRALLDSRRNYFLYRKRVSGVVDHGILGSILLYDRLVKIRAEKKKENKGNRFWGRKLVNQYLKAANAISLHNIWMPTRATEQIYRDNNLEMLIGIQKVRFLDFPLFYILAVIDTIEPLKIYKDLKLPDIKILTEICIEFKKDGISLLKQEGSDLDFSRLIDKARSLENWIDIGVRAESDLVEITFHY</sequence>
<gene>
    <name evidence="1" type="ORF">EG849_09700</name>
</gene>
<dbReference type="RefSeq" id="WP_125012888.1">
    <property type="nucleotide sequence ID" value="NZ_RQVR01000010.1"/>
</dbReference>
<protein>
    <submittedName>
        <fullName evidence="1">Uncharacterized protein</fullName>
    </submittedName>
</protein>
<accession>A0A3P3W6F4</accession>
<name>A0A3P3W6F4_9FLAO</name>
<dbReference type="EMBL" id="RQVR01000010">
    <property type="protein sequence ID" value="RRJ90741.1"/>
    <property type="molecule type" value="Genomic_DNA"/>
</dbReference>
<evidence type="ECO:0000313" key="1">
    <source>
        <dbReference type="EMBL" id="RRJ90741.1"/>
    </source>
</evidence>
<dbReference type="OrthoDB" id="1338885at2"/>
<evidence type="ECO:0000313" key="2">
    <source>
        <dbReference type="Proteomes" id="UP000271937"/>
    </source>
</evidence>
<proteinExistence type="predicted"/>
<reference evidence="1 2" key="1">
    <citation type="submission" date="2018-11" db="EMBL/GenBank/DDBJ databases">
        <title>Flavobacterium sp. nov., YIM 102600 draft genome.</title>
        <authorList>
            <person name="Li G."/>
            <person name="Jiang Y."/>
        </authorList>
    </citation>
    <scope>NUCLEOTIDE SEQUENCE [LARGE SCALE GENOMIC DNA]</scope>
    <source>
        <strain evidence="1 2">YIM 102600</strain>
    </source>
</reference>